<feature type="region of interest" description="Disordered" evidence="5">
    <location>
        <begin position="41"/>
        <end position="84"/>
    </location>
</feature>
<dbReference type="NCBIfam" id="TIGR01167">
    <property type="entry name" value="LPXTG_anchor"/>
    <property type="match status" value="1"/>
</dbReference>
<dbReference type="Pfam" id="PF00746">
    <property type="entry name" value="Gram_pos_anchor"/>
    <property type="match status" value="1"/>
</dbReference>
<dbReference type="Proteomes" id="UP001207687">
    <property type="component" value="Unassembled WGS sequence"/>
</dbReference>
<keyword evidence="6" id="KW-1133">Transmembrane helix</keyword>
<keyword evidence="1" id="KW-0134">Cell wall</keyword>
<keyword evidence="4" id="KW-0572">Peptidoglycan-anchor</keyword>
<name>A0AAW5TSZ4_9LACT</name>
<keyword evidence="2" id="KW-0964">Secreted</keyword>
<evidence type="ECO:0000313" key="9">
    <source>
        <dbReference type="Proteomes" id="UP001207687"/>
    </source>
</evidence>
<evidence type="ECO:0000256" key="5">
    <source>
        <dbReference type="SAM" id="MobiDB-lite"/>
    </source>
</evidence>
<dbReference type="Pfam" id="PF05738">
    <property type="entry name" value="Cna_B"/>
    <property type="match status" value="1"/>
</dbReference>
<evidence type="ECO:0000256" key="2">
    <source>
        <dbReference type="ARBA" id="ARBA00022525"/>
    </source>
</evidence>
<gene>
    <name evidence="8" type="ORF">M2256_002505</name>
</gene>
<evidence type="ECO:0000256" key="4">
    <source>
        <dbReference type="ARBA" id="ARBA00023088"/>
    </source>
</evidence>
<keyword evidence="6" id="KW-0472">Membrane</keyword>
<keyword evidence="6" id="KW-0812">Transmembrane</keyword>
<feature type="compositionally biased region" description="Low complexity" evidence="5">
    <location>
        <begin position="49"/>
        <end position="70"/>
    </location>
</feature>
<proteinExistence type="predicted"/>
<feature type="domain" description="Gram-positive cocci surface proteins LPxTG" evidence="7">
    <location>
        <begin position="76"/>
        <end position="111"/>
    </location>
</feature>
<evidence type="ECO:0000256" key="1">
    <source>
        <dbReference type="ARBA" id="ARBA00022512"/>
    </source>
</evidence>
<comment type="caution">
    <text evidence="8">The sequence shown here is derived from an EMBL/GenBank/DDBJ whole genome shotgun (WGS) entry which is preliminary data.</text>
</comment>
<keyword evidence="3" id="KW-0732">Signal</keyword>
<dbReference type="InterPro" id="IPR019931">
    <property type="entry name" value="LPXTG_anchor"/>
</dbReference>
<organism evidence="8 9">
    <name type="scientific">Lactococcus lactis</name>
    <dbReference type="NCBI Taxonomy" id="1358"/>
    <lineage>
        <taxon>Bacteria</taxon>
        <taxon>Bacillati</taxon>
        <taxon>Bacillota</taxon>
        <taxon>Bacilli</taxon>
        <taxon>Lactobacillales</taxon>
        <taxon>Streptococcaceae</taxon>
        <taxon>Lactococcus</taxon>
    </lineage>
</organism>
<sequence length="111" mass="12329">MDKYDESGKLYDYDVKEVPVSNYTSQQEGYNFINTIIPVKEETPEKPDQSITTPSSSSQVMSVSSSSIESETSEELPKTGDSPSDFFKVLGILLLISGGFGMVYIRRKSKI</sequence>
<evidence type="ECO:0000256" key="6">
    <source>
        <dbReference type="SAM" id="Phobius"/>
    </source>
</evidence>
<accession>A0AAW5TSZ4</accession>
<reference evidence="8" key="1">
    <citation type="submission" date="2023-08" db="EMBL/GenBank/DDBJ databases">
        <title>Genomic analyses of the natural microbiome of Caenorhabditis elegans.</title>
        <authorList>
            <person name="Samuel B."/>
        </authorList>
    </citation>
    <scope>NUCLEOTIDE SEQUENCE</scope>
    <source>
        <strain evidence="8">BIGb0220</strain>
    </source>
</reference>
<protein>
    <submittedName>
        <fullName evidence="8">LPXTG-motif cell wall-anchored protein</fullName>
    </submittedName>
</protein>
<evidence type="ECO:0000313" key="8">
    <source>
        <dbReference type="EMBL" id="MCW2281983.1"/>
    </source>
</evidence>
<feature type="transmembrane region" description="Helical" evidence="6">
    <location>
        <begin position="86"/>
        <end position="105"/>
    </location>
</feature>
<dbReference type="Gene3D" id="2.60.40.1140">
    <property type="entry name" value="Collagen-binding surface protein Cna, B-type domain"/>
    <property type="match status" value="1"/>
</dbReference>
<dbReference type="SUPFAM" id="SSF49478">
    <property type="entry name" value="Cna protein B-type domain"/>
    <property type="match status" value="1"/>
</dbReference>
<evidence type="ECO:0000256" key="3">
    <source>
        <dbReference type="ARBA" id="ARBA00022729"/>
    </source>
</evidence>
<dbReference type="EMBL" id="JAOQNN010000002">
    <property type="protein sequence ID" value="MCW2281983.1"/>
    <property type="molecule type" value="Genomic_DNA"/>
</dbReference>
<evidence type="ECO:0000259" key="7">
    <source>
        <dbReference type="PROSITE" id="PS50847"/>
    </source>
</evidence>
<dbReference type="PROSITE" id="PS50847">
    <property type="entry name" value="GRAM_POS_ANCHORING"/>
    <property type="match status" value="1"/>
</dbReference>
<dbReference type="AlphaFoldDB" id="A0AAW5TSZ4"/>
<dbReference type="InterPro" id="IPR008454">
    <property type="entry name" value="Collagen-bd_Cna-like_B-typ_dom"/>
</dbReference>